<dbReference type="STRING" id="1314781.A0A165PTS9"/>
<accession>A0A165PTS9</accession>
<protein>
    <recommendedName>
        <fullName evidence="4">WW domain-containing protein</fullName>
    </recommendedName>
</protein>
<evidence type="ECO:0000256" key="1">
    <source>
        <dbReference type="SAM" id="MobiDB-lite"/>
    </source>
</evidence>
<dbReference type="Proteomes" id="UP000077266">
    <property type="component" value="Unassembled WGS sequence"/>
</dbReference>
<evidence type="ECO:0008006" key="4">
    <source>
        <dbReference type="Google" id="ProtNLM"/>
    </source>
</evidence>
<gene>
    <name evidence="2" type="ORF">EXIGLDRAFT_418129</name>
</gene>
<dbReference type="InParanoid" id="A0A165PTS9"/>
<feature type="compositionally biased region" description="Basic and acidic residues" evidence="1">
    <location>
        <begin position="44"/>
        <end position="58"/>
    </location>
</feature>
<reference evidence="2 3" key="1">
    <citation type="journal article" date="2016" name="Mol. Biol. Evol.">
        <title>Comparative Genomics of Early-Diverging Mushroom-Forming Fungi Provides Insights into the Origins of Lignocellulose Decay Capabilities.</title>
        <authorList>
            <person name="Nagy L.G."/>
            <person name="Riley R."/>
            <person name="Tritt A."/>
            <person name="Adam C."/>
            <person name="Daum C."/>
            <person name="Floudas D."/>
            <person name="Sun H."/>
            <person name="Yadav J.S."/>
            <person name="Pangilinan J."/>
            <person name="Larsson K.H."/>
            <person name="Matsuura K."/>
            <person name="Barry K."/>
            <person name="Labutti K."/>
            <person name="Kuo R."/>
            <person name="Ohm R.A."/>
            <person name="Bhattacharya S.S."/>
            <person name="Shirouzu T."/>
            <person name="Yoshinaga Y."/>
            <person name="Martin F.M."/>
            <person name="Grigoriev I.V."/>
            <person name="Hibbett D.S."/>
        </authorList>
    </citation>
    <scope>NUCLEOTIDE SEQUENCE [LARGE SCALE GENOMIC DNA]</scope>
    <source>
        <strain evidence="2 3">HHB12029</strain>
    </source>
</reference>
<dbReference type="OrthoDB" id="2367685at2759"/>
<evidence type="ECO:0000313" key="3">
    <source>
        <dbReference type="Proteomes" id="UP000077266"/>
    </source>
</evidence>
<evidence type="ECO:0000313" key="2">
    <source>
        <dbReference type="EMBL" id="KZW02657.1"/>
    </source>
</evidence>
<feature type="region of interest" description="Disordered" evidence="1">
    <location>
        <begin position="33"/>
        <end position="117"/>
    </location>
</feature>
<dbReference type="EMBL" id="KV425887">
    <property type="protein sequence ID" value="KZW02657.1"/>
    <property type="molecule type" value="Genomic_DNA"/>
</dbReference>
<keyword evidence="3" id="KW-1185">Reference proteome</keyword>
<dbReference type="AlphaFoldDB" id="A0A165PTS9"/>
<sequence>MSGPVPDDKRPLPDGWIRQWDSNQNHFFYVDTRATPPRAIWTHPLDDPEYQRSHKKDAAPSYSGYLAPPGPPPSGSQSNPELGHKRNDSKEAKRGAFTKLKDKLIGTKEEREAERRAEQLRREQERLQREQLVCTPVLSFSLSFISWHQDEGAHCSSSTTAAIRARWILPARSWRPLPAWPSISAGTIWPASIHCSAAAST</sequence>
<name>A0A165PTS9_EXIGL</name>
<dbReference type="Gene3D" id="2.20.70.10">
    <property type="match status" value="1"/>
</dbReference>
<organism evidence="2 3">
    <name type="scientific">Exidia glandulosa HHB12029</name>
    <dbReference type="NCBI Taxonomy" id="1314781"/>
    <lineage>
        <taxon>Eukaryota</taxon>
        <taxon>Fungi</taxon>
        <taxon>Dikarya</taxon>
        <taxon>Basidiomycota</taxon>
        <taxon>Agaricomycotina</taxon>
        <taxon>Agaricomycetes</taxon>
        <taxon>Auriculariales</taxon>
        <taxon>Exidiaceae</taxon>
        <taxon>Exidia</taxon>
    </lineage>
</organism>
<feature type="compositionally biased region" description="Basic and acidic residues" evidence="1">
    <location>
        <begin position="82"/>
        <end position="117"/>
    </location>
</feature>
<proteinExistence type="predicted"/>